<evidence type="ECO:0000256" key="6">
    <source>
        <dbReference type="ARBA" id="ARBA00024511"/>
    </source>
</evidence>
<dbReference type="GO" id="GO:0052689">
    <property type="term" value="F:carboxylic ester hydrolase activity"/>
    <property type="evidence" value="ECO:0007669"/>
    <property type="project" value="UniProtKB-KW"/>
</dbReference>
<keyword evidence="4" id="KW-0378">Hydrolase</keyword>
<evidence type="ECO:0000256" key="4">
    <source>
        <dbReference type="ARBA" id="ARBA00022801"/>
    </source>
</evidence>
<dbReference type="Gene3D" id="3.40.50.1820">
    <property type="entry name" value="alpha/beta hydrolase"/>
    <property type="match status" value="1"/>
</dbReference>
<organism evidence="9 10">
    <name type="scientific">Lophiotrema nucula</name>
    <dbReference type="NCBI Taxonomy" id="690887"/>
    <lineage>
        <taxon>Eukaryota</taxon>
        <taxon>Fungi</taxon>
        <taxon>Dikarya</taxon>
        <taxon>Ascomycota</taxon>
        <taxon>Pezizomycotina</taxon>
        <taxon>Dothideomycetes</taxon>
        <taxon>Pleosporomycetidae</taxon>
        <taxon>Pleosporales</taxon>
        <taxon>Lophiotremataceae</taxon>
        <taxon>Lophiotrema</taxon>
    </lineage>
</organism>
<evidence type="ECO:0000259" key="8">
    <source>
        <dbReference type="Pfam" id="PF22244"/>
    </source>
</evidence>
<comment type="catalytic activity">
    <reaction evidence="6">
        <text>a 4-O-methyl-alpha-D-glucuronosyl ester derivative + H2O = 4-O-methyl-alpha-D-glucuronate derivative + an alcohol + H(+)</text>
        <dbReference type="Rhea" id="RHEA:67452"/>
        <dbReference type="ChEBI" id="CHEBI:15377"/>
        <dbReference type="ChEBI" id="CHEBI:15378"/>
        <dbReference type="ChEBI" id="CHEBI:30879"/>
        <dbReference type="ChEBI" id="CHEBI:171667"/>
        <dbReference type="ChEBI" id="CHEBI:171668"/>
        <dbReference type="EC" id="3.1.1.117"/>
    </reaction>
    <physiologicalReaction direction="left-to-right" evidence="6">
        <dbReference type="Rhea" id="RHEA:67453"/>
    </physiologicalReaction>
</comment>
<evidence type="ECO:0000313" key="9">
    <source>
        <dbReference type="EMBL" id="KAF2112754.1"/>
    </source>
</evidence>
<gene>
    <name evidence="9" type="ORF">BDV96DRAFT_614176</name>
</gene>
<accession>A0A6A5Z122</accession>
<evidence type="ECO:0000256" key="5">
    <source>
        <dbReference type="ARBA" id="ARBA00023185"/>
    </source>
</evidence>
<keyword evidence="10" id="KW-1185">Reference proteome</keyword>
<dbReference type="Proteomes" id="UP000799770">
    <property type="component" value="Unassembled WGS sequence"/>
</dbReference>
<name>A0A6A5Z122_9PLEO</name>
<dbReference type="Pfam" id="PF22244">
    <property type="entry name" value="GCE_fung"/>
    <property type="match status" value="1"/>
</dbReference>
<dbReference type="AlphaFoldDB" id="A0A6A5Z122"/>
<sequence length="410" mass="44527">MCGVTQTFYQQPCGHLARETHFKCEEHQKCGTCWLNRNPLYERAEWNAPDGQASVLGECGLTVWVNEPSHQTNPRAIRCPSLPATISYATNPKLPDPFLSIIGTRITSASQWTCRKEEIRQLYQRHSLGTMPPKPSNVTASLSGASLKIVVTDGGKSTSFSVTIKTPASGTAPYPAIIAFRGGSIPIPSNVATITYQNFDIGADNGRGKGKFYDLYGSGHSAGAMITWAGFAPRKRVGATGCSRNGKGAMVAGAFEDRIILSLPQEGGQGSAGCWRIADEIQKNGTKYVDTVPALPWDGHLLHSLYATPNRGLLIIENTAIDYLGPTSNFHCASAGRKVFGALSVMENFGISQNSHSDHCGFPKAQQPELTAFVERFLLGKDTKTDVWKTDGEFVQDLSRWVDWNAPKLS</sequence>
<dbReference type="EC" id="3.1.1.117" evidence="7"/>
<keyword evidence="2" id="KW-0719">Serine esterase</keyword>
<reference evidence="9" key="1">
    <citation type="journal article" date="2020" name="Stud. Mycol.">
        <title>101 Dothideomycetes genomes: a test case for predicting lifestyles and emergence of pathogens.</title>
        <authorList>
            <person name="Haridas S."/>
            <person name="Albert R."/>
            <person name="Binder M."/>
            <person name="Bloem J."/>
            <person name="Labutti K."/>
            <person name="Salamov A."/>
            <person name="Andreopoulos B."/>
            <person name="Baker S."/>
            <person name="Barry K."/>
            <person name="Bills G."/>
            <person name="Bluhm B."/>
            <person name="Cannon C."/>
            <person name="Castanera R."/>
            <person name="Culley D."/>
            <person name="Daum C."/>
            <person name="Ezra D."/>
            <person name="Gonzalez J."/>
            <person name="Henrissat B."/>
            <person name="Kuo A."/>
            <person name="Liang C."/>
            <person name="Lipzen A."/>
            <person name="Lutzoni F."/>
            <person name="Magnuson J."/>
            <person name="Mondo S."/>
            <person name="Nolan M."/>
            <person name="Ohm R."/>
            <person name="Pangilinan J."/>
            <person name="Park H.-J."/>
            <person name="Ramirez L."/>
            <person name="Alfaro M."/>
            <person name="Sun H."/>
            <person name="Tritt A."/>
            <person name="Yoshinaga Y."/>
            <person name="Zwiers L.-H."/>
            <person name="Turgeon B."/>
            <person name="Goodwin S."/>
            <person name="Spatafora J."/>
            <person name="Crous P."/>
            <person name="Grigoriev I."/>
        </authorList>
    </citation>
    <scope>NUCLEOTIDE SEQUENCE</scope>
    <source>
        <strain evidence="9">CBS 627.86</strain>
    </source>
</reference>
<keyword evidence="3" id="KW-0732">Signal</keyword>
<comment type="similarity">
    <text evidence="1">Belongs to the carbohydrate esterase 15 (CE15) family.</text>
</comment>
<dbReference type="InterPro" id="IPR029058">
    <property type="entry name" value="AB_hydrolase_fold"/>
</dbReference>
<protein>
    <recommendedName>
        <fullName evidence="7">(4-O-methyl)-D-glucuronate--lignin esterase</fullName>
        <ecNumber evidence="7">3.1.1.117</ecNumber>
    </recommendedName>
</protein>
<dbReference type="GO" id="GO:0046274">
    <property type="term" value="P:lignin catabolic process"/>
    <property type="evidence" value="ECO:0007669"/>
    <property type="project" value="UniProtKB-KW"/>
</dbReference>
<evidence type="ECO:0000256" key="3">
    <source>
        <dbReference type="ARBA" id="ARBA00022729"/>
    </source>
</evidence>
<dbReference type="InterPro" id="IPR054579">
    <property type="entry name" value="GCE-like_dom"/>
</dbReference>
<evidence type="ECO:0000256" key="1">
    <source>
        <dbReference type="ARBA" id="ARBA00010092"/>
    </source>
</evidence>
<evidence type="ECO:0000313" key="10">
    <source>
        <dbReference type="Proteomes" id="UP000799770"/>
    </source>
</evidence>
<feature type="domain" description="4-O-methyl-glucuronoyl methylesterase-like" evidence="8">
    <location>
        <begin position="149"/>
        <end position="287"/>
    </location>
</feature>
<proteinExistence type="inferred from homology"/>
<evidence type="ECO:0000256" key="7">
    <source>
        <dbReference type="ARBA" id="ARBA00026105"/>
    </source>
</evidence>
<keyword evidence="5" id="KW-0439">Lignin degradation</keyword>
<dbReference type="EMBL" id="ML977330">
    <property type="protein sequence ID" value="KAF2112754.1"/>
    <property type="molecule type" value="Genomic_DNA"/>
</dbReference>
<evidence type="ECO:0000256" key="2">
    <source>
        <dbReference type="ARBA" id="ARBA00022487"/>
    </source>
</evidence>
<dbReference type="OrthoDB" id="3781271at2759"/>